<dbReference type="EMBL" id="QKQP01000001">
    <property type="protein sequence ID" value="PZD82418.1"/>
    <property type="molecule type" value="Genomic_DNA"/>
</dbReference>
<comment type="caution">
    <text evidence="1">The sequence shown here is derived from an EMBL/GenBank/DDBJ whole genome shotgun (WGS) entry which is preliminary data.</text>
</comment>
<dbReference type="Proteomes" id="UP000248886">
    <property type="component" value="Unassembled WGS sequence"/>
</dbReference>
<dbReference type="RefSeq" id="WP_054608660.1">
    <property type="nucleotide sequence ID" value="NZ_AP025160.1"/>
</dbReference>
<evidence type="ECO:0000313" key="1">
    <source>
        <dbReference type="EMBL" id="PZD82418.1"/>
    </source>
</evidence>
<gene>
    <name evidence="1" type="ORF">DN052_05215</name>
</gene>
<reference evidence="1 2" key="1">
    <citation type="submission" date="2018-06" db="EMBL/GenBank/DDBJ databases">
        <title>Draft sequence of Acidithiobacillus ferrooxidans CCM 4253.</title>
        <authorList>
            <person name="Moya-Beltran A."/>
            <person name="Castro M."/>
            <person name="Covarrubias P.C."/>
            <person name="Issotta F."/>
            <person name="Janiczek O."/>
            <person name="Mandl M."/>
            <person name="Kucera J."/>
            <person name="Quatrini R."/>
        </authorList>
    </citation>
    <scope>NUCLEOTIDE SEQUENCE [LARGE SCALE GENOMIC DNA]</scope>
    <source>
        <strain evidence="1 2">CCM 4253</strain>
    </source>
</reference>
<evidence type="ECO:0000313" key="2">
    <source>
        <dbReference type="Proteomes" id="UP000248886"/>
    </source>
</evidence>
<organism evidence="1 2">
    <name type="scientific">Acidithiobacillus ferrooxidans</name>
    <name type="common">Thiobacillus ferrooxidans</name>
    <dbReference type="NCBI Taxonomy" id="920"/>
    <lineage>
        <taxon>Bacteria</taxon>
        <taxon>Pseudomonadati</taxon>
        <taxon>Pseudomonadota</taxon>
        <taxon>Acidithiobacillia</taxon>
        <taxon>Acidithiobacillales</taxon>
        <taxon>Acidithiobacillaceae</taxon>
        <taxon>Acidithiobacillus</taxon>
    </lineage>
</organism>
<protein>
    <submittedName>
        <fullName evidence="1">Uncharacterized protein</fullName>
    </submittedName>
</protein>
<accession>A0A2W1K636</accession>
<sequence length="139" mass="15760">MNLESLKEKKTLLKLKQLISAELLFLQMDKAVFVLDGAGVNGPRARGCFEVSLRLDADGFEVLAADLHGVSYSAPGYIRLSGRNDPDQGALFYMLRNAWHAWWLRECERAVEDISDIEEMEMLMSEIPPHMRRAASRYG</sequence>
<name>A0A2W1K636_ACIFR</name>
<dbReference type="AlphaFoldDB" id="A0A2W1K636"/>
<proteinExistence type="predicted"/>